<dbReference type="NCBIfam" id="TIGR00331">
    <property type="entry name" value="hrcA"/>
    <property type="match status" value="1"/>
</dbReference>
<dbReference type="InterPro" id="IPR023120">
    <property type="entry name" value="WHTH_transcript_rep_HrcA_IDD"/>
</dbReference>
<dbReference type="InterPro" id="IPR029016">
    <property type="entry name" value="GAF-like_dom_sf"/>
</dbReference>
<dbReference type="SUPFAM" id="SSF55781">
    <property type="entry name" value="GAF domain-like"/>
    <property type="match status" value="1"/>
</dbReference>
<dbReference type="Gene3D" id="3.30.390.60">
    <property type="entry name" value="Heat-inducible transcription repressor hrca homolog, domain 3"/>
    <property type="match status" value="1"/>
</dbReference>
<proteinExistence type="inferred from homology"/>
<evidence type="ECO:0000259" key="6">
    <source>
        <dbReference type="Pfam" id="PF01628"/>
    </source>
</evidence>
<accession>A0A5C5S849</accession>
<dbReference type="InterPro" id="IPR005104">
    <property type="entry name" value="WHTH_HrcA_DNA-bd"/>
</dbReference>
<evidence type="ECO:0000313" key="8">
    <source>
        <dbReference type="EMBL" id="TWS96286.1"/>
    </source>
</evidence>
<dbReference type="Proteomes" id="UP000317430">
    <property type="component" value="Unassembled WGS sequence"/>
</dbReference>
<comment type="similarity">
    <text evidence="5">Belongs to the HrcA family.</text>
</comment>
<keyword evidence="2 5" id="KW-0805">Transcription regulation</keyword>
<keyword evidence="3 5" id="KW-0346">Stress response</keyword>
<protein>
    <recommendedName>
        <fullName evidence="5">Heat-inducible transcription repressor HrcA</fullName>
    </recommendedName>
</protein>
<sequence length="351" mass="39846">MITQRQNDILNLIVELFTQTREPVGSKTLQQTIDSSSATIRNEMARLEKLGLLEKAHTSSGRKPSVAGFKYFVQHSLALDSIDEQDAYQVIKAFDFQAFKLDDLLQKASQILSDLTGYTALVLDVESKEQRLTGFKIVQHSSHDALAIMVLDDSKPVTVEFAVPKNFLSKDLQILEDLIAERLLGKSVLDIHYKLRTEIPQVVQKYFVTTDNVLDLFDYVFSKLFNETIFIAGKVKSLTYGSLSTYQFLDNPQEVALALRQQIKNEDLLTVDIIEGLGSDMTQLGLINQQFLIPYRGFGLMTLMGPVEMDYRRAVSLTSLVSKVLVAKLTDYYRYVNSNHYEVERGDDYVR</sequence>
<evidence type="ECO:0000256" key="3">
    <source>
        <dbReference type="ARBA" id="ARBA00023016"/>
    </source>
</evidence>
<gene>
    <name evidence="5 8" type="primary">hrcA</name>
    <name evidence="8" type="ORF">FRX57_07385</name>
</gene>
<dbReference type="Gene3D" id="3.30.450.40">
    <property type="match status" value="1"/>
</dbReference>
<evidence type="ECO:0000256" key="4">
    <source>
        <dbReference type="ARBA" id="ARBA00023163"/>
    </source>
</evidence>
<dbReference type="SUPFAM" id="SSF46785">
    <property type="entry name" value="Winged helix' DNA-binding domain"/>
    <property type="match status" value="1"/>
</dbReference>
<comment type="function">
    <text evidence="5">Negative regulator of class I heat shock genes (grpE-dnaK-dnaJ and groELS operons). Prevents heat-shock induction of these operons.</text>
</comment>
<keyword evidence="1 5" id="KW-0678">Repressor</keyword>
<dbReference type="PANTHER" id="PTHR34824">
    <property type="entry name" value="HEAT-INDUCIBLE TRANSCRIPTION REPRESSOR HRCA"/>
    <property type="match status" value="1"/>
</dbReference>
<dbReference type="InterPro" id="IPR036388">
    <property type="entry name" value="WH-like_DNA-bd_sf"/>
</dbReference>
<dbReference type="Pfam" id="PF03444">
    <property type="entry name" value="WHD_HrcA"/>
    <property type="match status" value="1"/>
</dbReference>
<dbReference type="InterPro" id="IPR002571">
    <property type="entry name" value="HrcA"/>
</dbReference>
<name>A0A5C5S849_9STRE</name>
<dbReference type="Pfam" id="PF01628">
    <property type="entry name" value="HrcA"/>
    <property type="match status" value="1"/>
</dbReference>
<evidence type="ECO:0000259" key="7">
    <source>
        <dbReference type="Pfam" id="PF03444"/>
    </source>
</evidence>
<feature type="domain" description="Winged helix-turn-helix transcription repressor HrcA DNA-binding" evidence="7">
    <location>
        <begin position="2"/>
        <end position="64"/>
    </location>
</feature>
<dbReference type="RefSeq" id="WP_146568183.1">
    <property type="nucleotide sequence ID" value="NZ_VOHL01000009.1"/>
</dbReference>
<keyword evidence="4 5" id="KW-0804">Transcription</keyword>
<evidence type="ECO:0000256" key="1">
    <source>
        <dbReference type="ARBA" id="ARBA00022491"/>
    </source>
</evidence>
<keyword evidence="9" id="KW-1185">Reference proteome</keyword>
<dbReference type="OrthoDB" id="9783139at2"/>
<comment type="caution">
    <text evidence="8">The sequence shown here is derived from an EMBL/GenBank/DDBJ whole genome shotgun (WGS) entry which is preliminary data.</text>
</comment>
<dbReference type="InterPro" id="IPR036390">
    <property type="entry name" value="WH_DNA-bd_sf"/>
</dbReference>
<dbReference type="EMBL" id="VOHL01000009">
    <property type="protein sequence ID" value="TWS96286.1"/>
    <property type="molecule type" value="Genomic_DNA"/>
</dbReference>
<dbReference type="PIRSF" id="PIRSF005485">
    <property type="entry name" value="HrcA"/>
    <property type="match status" value="1"/>
</dbReference>
<evidence type="ECO:0000313" key="9">
    <source>
        <dbReference type="Proteomes" id="UP000317430"/>
    </source>
</evidence>
<reference evidence="8 9" key="1">
    <citation type="submission" date="2019-08" db="EMBL/GenBank/DDBJ databases">
        <authorList>
            <person name="Lei W."/>
        </authorList>
    </citation>
    <scope>NUCLEOTIDE SEQUENCE [LARGE SCALE GENOMIC DNA]</scope>
    <source>
        <strain evidence="8 9">CCUG 66496</strain>
    </source>
</reference>
<dbReference type="InterPro" id="IPR021153">
    <property type="entry name" value="HrcA_C"/>
</dbReference>
<evidence type="ECO:0000256" key="2">
    <source>
        <dbReference type="ARBA" id="ARBA00023015"/>
    </source>
</evidence>
<dbReference type="Gene3D" id="1.10.10.10">
    <property type="entry name" value="Winged helix-like DNA-binding domain superfamily/Winged helix DNA-binding domain"/>
    <property type="match status" value="1"/>
</dbReference>
<dbReference type="GO" id="GO:0003677">
    <property type="term" value="F:DNA binding"/>
    <property type="evidence" value="ECO:0007669"/>
    <property type="project" value="InterPro"/>
</dbReference>
<dbReference type="HAMAP" id="MF_00081">
    <property type="entry name" value="HrcA"/>
    <property type="match status" value="1"/>
</dbReference>
<dbReference type="AlphaFoldDB" id="A0A5C5S849"/>
<organism evidence="8 9">
    <name type="scientific">Streptococcus cuniculipharyngis</name>
    <dbReference type="NCBI Taxonomy" id="1562651"/>
    <lineage>
        <taxon>Bacteria</taxon>
        <taxon>Bacillati</taxon>
        <taxon>Bacillota</taxon>
        <taxon>Bacilli</taxon>
        <taxon>Lactobacillales</taxon>
        <taxon>Streptococcaceae</taxon>
        <taxon>Streptococcus</taxon>
    </lineage>
</organism>
<feature type="domain" description="Heat-inducible transcription repressor HrcA C-terminal" evidence="6">
    <location>
        <begin position="102"/>
        <end position="315"/>
    </location>
</feature>
<evidence type="ECO:0000256" key="5">
    <source>
        <dbReference type="HAMAP-Rule" id="MF_00081"/>
    </source>
</evidence>
<dbReference type="PANTHER" id="PTHR34824:SF1">
    <property type="entry name" value="HEAT-INDUCIBLE TRANSCRIPTION REPRESSOR HRCA"/>
    <property type="match status" value="1"/>
</dbReference>
<dbReference type="GO" id="GO:0045892">
    <property type="term" value="P:negative regulation of DNA-templated transcription"/>
    <property type="evidence" value="ECO:0007669"/>
    <property type="project" value="UniProtKB-UniRule"/>
</dbReference>